<dbReference type="InterPro" id="IPR003593">
    <property type="entry name" value="AAA+_ATPase"/>
</dbReference>
<dbReference type="CDD" id="cd03230">
    <property type="entry name" value="ABC_DR_subfamily_A"/>
    <property type="match status" value="1"/>
</dbReference>
<keyword evidence="6" id="KW-1185">Reference proteome</keyword>
<comment type="caution">
    <text evidence="5">The sequence shown here is derived from an EMBL/GenBank/DDBJ whole genome shotgun (WGS) entry which is preliminary data.</text>
</comment>
<evidence type="ECO:0000313" key="5">
    <source>
        <dbReference type="EMBL" id="MFD2207044.1"/>
    </source>
</evidence>
<dbReference type="Gene3D" id="3.40.50.300">
    <property type="entry name" value="P-loop containing nucleotide triphosphate hydrolases"/>
    <property type="match status" value="1"/>
</dbReference>
<evidence type="ECO:0000313" key="6">
    <source>
        <dbReference type="Proteomes" id="UP001597294"/>
    </source>
</evidence>
<dbReference type="Pfam" id="PF00005">
    <property type="entry name" value="ABC_tran"/>
    <property type="match status" value="1"/>
</dbReference>
<keyword evidence="2" id="KW-0547">Nucleotide-binding</keyword>
<dbReference type="InterPro" id="IPR017871">
    <property type="entry name" value="ABC_transporter-like_CS"/>
</dbReference>
<dbReference type="SUPFAM" id="SSF52540">
    <property type="entry name" value="P-loop containing nucleoside triphosphate hydrolases"/>
    <property type="match status" value="1"/>
</dbReference>
<dbReference type="EMBL" id="JBHUII010000010">
    <property type="protein sequence ID" value="MFD2207044.1"/>
    <property type="molecule type" value="Genomic_DNA"/>
</dbReference>
<dbReference type="Proteomes" id="UP001597294">
    <property type="component" value="Unassembled WGS sequence"/>
</dbReference>
<evidence type="ECO:0000256" key="1">
    <source>
        <dbReference type="ARBA" id="ARBA00022448"/>
    </source>
</evidence>
<dbReference type="RefSeq" id="WP_380253285.1">
    <property type="nucleotide sequence ID" value="NZ_JBHUII010000010.1"/>
</dbReference>
<dbReference type="PANTHER" id="PTHR42939:SF1">
    <property type="entry name" value="ABC TRANSPORTER ATP-BINDING PROTEIN ALBC-RELATED"/>
    <property type="match status" value="1"/>
</dbReference>
<dbReference type="InterPro" id="IPR051782">
    <property type="entry name" value="ABC_Transporter_VariousFunc"/>
</dbReference>
<organism evidence="5 6">
    <name type="scientific">Kiloniella antarctica</name>
    <dbReference type="NCBI Taxonomy" id="1550907"/>
    <lineage>
        <taxon>Bacteria</taxon>
        <taxon>Pseudomonadati</taxon>
        <taxon>Pseudomonadota</taxon>
        <taxon>Alphaproteobacteria</taxon>
        <taxon>Rhodospirillales</taxon>
        <taxon>Kiloniellaceae</taxon>
        <taxon>Kiloniella</taxon>
    </lineage>
</organism>
<gene>
    <name evidence="5" type="ORF">ACFSKO_15560</name>
</gene>
<dbReference type="PROSITE" id="PS50893">
    <property type="entry name" value="ABC_TRANSPORTER_2"/>
    <property type="match status" value="1"/>
</dbReference>
<evidence type="ECO:0000256" key="2">
    <source>
        <dbReference type="ARBA" id="ARBA00022741"/>
    </source>
</evidence>
<dbReference type="SMART" id="SM00382">
    <property type="entry name" value="AAA"/>
    <property type="match status" value="1"/>
</dbReference>
<sequence>MINMTNNNSITLNNVSKWYSSHKAVTDVNLEVPEGCLMALVGHNGAGKTTLMKLILGLIQPTSGNISILGKDPGDQSLFKYREGIGFLPENISFEANMTGRELIAFFSRLKQVKKSRGIELLEMVGLAEAMDRRFKTYSKGMKQRLGLAQALLGKPRLLLLDEPTSGLDPAARLHFYDIIRDLRQDGATILLCSHVLTELEAQTDSVTVMNSGRVIASGTLDELREQAGLPLSMRITVKEGMSEQIASPLRAQQATITKLNGRHLELECAPQSKMQLLRHISKAGSDVEDVELFNSSLDQLYAVFSDRKGA</sequence>
<name>A0ABW5BQ77_9PROT</name>
<evidence type="ECO:0000259" key="4">
    <source>
        <dbReference type="PROSITE" id="PS50893"/>
    </source>
</evidence>
<dbReference type="PROSITE" id="PS00211">
    <property type="entry name" value="ABC_TRANSPORTER_1"/>
    <property type="match status" value="1"/>
</dbReference>
<evidence type="ECO:0000256" key="3">
    <source>
        <dbReference type="ARBA" id="ARBA00022840"/>
    </source>
</evidence>
<keyword evidence="1" id="KW-0813">Transport</keyword>
<dbReference type="InterPro" id="IPR003439">
    <property type="entry name" value="ABC_transporter-like_ATP-bd"/>
</dbReference>
<protein>
    <submittedName>
        <fullName evidence="5">ABC transporter ATP-binding protein</fullName>
    </submittedName>
</protein>
<feature type="domain" description="ABC transporter" evidence="4">
    <location>
        <begin position="10"/>
        <end position="237"/>
    </location>
</feature>
<keyword evidence="3 5" id="KW-0067">ATP-binding</keyword>
<accession>A0ABW5BQ77</accession>
<proteinExistence type="predicted"/>
<dbReference type="PANTHER" id="PTHR42939">
    <property type="entry name" value="ABC TRANSPORTER ATP-BINDING PROTEIN ALBC-RELATED"/>
    <property type="match status" value="1"/>
</dbReference>
<dbReference type="InterPro" id="IPR027417">
    <property type="entry name" value="P-loop_NTPase"/>
</dbReference>
<dbReference type="GO" id="GO:0005524">
    <property type="term" value="F:ATP binding"/>
    <property type="evidence" value="ECO:0007669"/>
    <property type="project" value="UniProtKB-KW"/>
</dbReference>
<reference evidence="6" key="1">
    <citation type="journal article" date="2019" name="Int. J. Syst. Evol. Microbiol.">
        <title>The Global Catalogue of Microorganisms (GCM) 10K type strain sequencing project: providing services to taxonomists for standard genome sequencing and annotation.</title>
        <authorList>
            <consortium name="The Broad Institute Genomics Platform"/>
            <consortium name="The Broad Institute Genome Sequencing Center for Infectious Disease"/>
            <person name="Wu L."/>
            <person name="Ma J."/>
        </authorList>
    </citation>
    <scope>NUCLEOTIDE SEQUENCE [LARGE SCALE GENOMIC DNA]</scope>
    <source>
        <strain evidence="6">CGMCC 4.7192</strain>
    </source>
</reference>